<sequence length="363" mass="39825">MKIKRIGSILTALLFCGVLLLFCAATAFLPKETISAAERRRLASFPSFSWDALWSGAYADGLSTYVNDHFALRDGLRAVNTAVRTTVFRQPTVGGVTELDGYLFSPQSALDERAIRQNAEKLQSLIDTYFPDQTVYFSVIPDKADFAPEALPRLDTDAVVSLLCASLGAEYIDMRSTLELADYYRTDTHWRQERLGDTAAALLEGMGLTLSDDLSAGTQNAVELFYGVLWGRYGLPLPGDTLVYCATPATESAVVKNLDHPDVKTVYDLQTTSPDPYDLFLSGASSVVEIESPLAQTNRHLVLFRDSFAGSLAPWLLTQYEKITMIDIRYIASAQIGAYAELSADDVLFLYSTSVLNTGGVLK</sequence>
<evidence type="ECO:0000313" key="1">
    <source>
        <dbReference type="EMBL" id="MCF2652423.1"/>
    </source>
</evidence>
<evidence type="ECO:0008006" key="3">
    <source>
        <dbReference type="Google" id="ProtNLM"/>
    </source>
</evidence>
<protein>
    <recommendedName>
        <fullName evidence="3">AlgX/AlgJ SGNH hydrolase-like domain-containing protein</fullName>
    </recommendedName>
</protein>
<keyword evidence="2" id="KW-1185">Reference proteome</keyword>
<proteinExistence type="predicted"/>
<reference evidence="1 2" key="1">
    <citation type="submission" date="2020-12" db="EMBL/GenBank/DDBJ databases">
        <title>Whole genome sequences of gut porcine anaerobes.</title>
        <authorList>
            <person name="Kubasova T."/>
            <person name="Jahodarova E."/>
            <person name="Rychlik I."/>
        </authorList>
    </citation>
    <scope>NUCLEOTIDE SEQUENCE [LARGE SCALE GENOMIC DNA]</scope>
    <source>
        <strain evidence="1 2">An867</strain>
    </source>
</reference>
<accession>A0ABS9CMQ0</accession>
<comment type="caution">
    <text evidence="1">The sequence shown here is derived from an EMBL/GenBank/DDBJ whole genome shotgun (WGS) entry which is preliminary data.</text>
</comment>
<dbReference type="EMBL" id="JAFBIT010000002">
    <property type="protein sequence ID" value="MCF2652423.1"/>
    <property type="molecule type" value="Genomic_DNA"/>
</dbReference>
<name>A0ABS9CMQ0_9FIRM</name>
<gene>
    <name evidence="1" type="ORF">JQM67_07395</name>
</gene>
<dbReference type="Proteomes" id="UP001299220">
    <property type="component" value="Unassembled WGS sequence"/>
</dbReference>
<dbReference type="RefSeq" id="WP_235323479.1">
    <property type="nucleotide sequence ID" value="NZ_JAFBIT010000002.1"/>
</dbReference>
<evidence type="ECO:0000313" key="2">
    <source>
        <dbReference type="Proteomes" id="UP001299220"/>
    </source>
</evidence>
<organism evidence="1 2">
    <name type="scientific">Anaeromassilibacillus senegalensis</name>
    <dbReference type="NCBI Taxonomy" id="1673717"/>
    <lineage>
        <taxon>Bacteria</taxon>
        <taxon>Bacillati</taxon>
        <taxon>Bacillota</taxon>
        <taxon>Clostridia</taxon>
        <taxon>Eubacteriales</taxon>
        <taxon>Acutalibacteraceae</taxon>
        <taxon>Anaeromassilibacillus</taxon>
    </lineage>
</organism>